<dbReference type="Gene3D" id="3.40.50.850">
    <property type="entry name" value="Isochorismatase-like"/>
    <property type="match status" value="1"/>
</dbReference>
<protein>
    <submittedName>
        <fullName evidence="3">Isochorismatase</fullName>
    </submittedName>
</protein>
<dbReference type="InterPro" id="IPR036380">
    <property type="entry name" value="Isochorismatase-like_sf"/>
</dbReference>
<name>A0ABR1SQR2_9PEZI</name>
<organism evidence="3 4">
    <name type="scientific">Apiospora marii</name>
    <dbReference type="NCBI Taxonomy" id="335849"/>
    <lineage>
        <taxon>Eukaryota</taxon>
        <taxon>Fungi</taxon>
        <taxon>Dikarya</taxon>
        <taxon>Ascomycota</taxon>
        <taxon>Pezizomycotina</taxon>
        <taxon>Sordariomycetes</taxon>
        <taxon>Xylariomycetidae</taxon>
        <taxon>Amphisphaeriales</taxon>
        <taxon>Apiosporaceae</taxon>
        <taxon>Apiospora</taxon>
    </lineage>
</organism>
<dbReference type="EMBL" id="JAQQWI010000005">
    <property type="protein sequence ID" value="KAK8036049.1"/>
    <property type="molecule type" value="Genomic_DNA"/>
</dbReference>
<dbReference type="PANTHER" id="PTHR14119:SF3">
    <property type="entry name" value="ISOCHORISMATASE DOMAIN-CONTAINING PROTEIN 2"/>
    <property type="match status" value="1"/>
</dbReference>
<proteinExistence type="inferred from homology"/>
<evidence type="ECO:0000313" key="4">
    <source>
        <dbReference type="Proteomes" id="UP001396898"/>
    </source>
</evidence>
<comment type="caution">
    <text evidence="3">The sequence shown here is derived from an EMBL/GenBank/DDBJ whole genome shotgun (WGS) entry which is preliminary data.</text>
</comment>
<dbReference type="Pfam" id="PF00857">
    <property type="entry name" value="Isochorismatase"/>
    <property type="match status" value="1"/>
</dbReference>
<dbReference type="PANTHER" id="PTHR14119">
    <property type="entry name" value="HYDROLASE"/>
    <property type="match status" value="1"/>
</dbReference>
<dbReference type="SUPFAM" id="SSF52499">
    <property type="entry name" value="Isochorismatase-like hydrolases"/>
    <property type="match status" value="1"/>
</dbReference>
<dbReference type="InterPro" id="IPR050993">
    <property type="entry name" value="Isochorismatase_domain"/>
</dbReference>
<feature type="domain" description="Isochorismatase-like" evidence="2">
    <location>
        <begin position="15"/>
        <end position="168"/>
    </location>
</feature>
<accession>A0ABR1SQR2</accession>
<dbReference type="Proteomes" id="UP001396898">
    <property type="component" value="Unassembled WGS sequence"/>
</dbReference>
<sequence>MSDTVTPSRRMKRPAIFVCDLQDKFRNAIWQFDKILLTTQKVLRAAEILQIPVYATTQSVAKLGGTVAELEPLLKSAVCIEDKTRFSMWTPEVQRHFSLQQQQDTGKSEVVLVGIESHICITQTTLDLLAEGHTVYVLADAVSSCNPQEVPVALDRLRAAGAVVTTSESWLYECMGDAAIPEFRDIAKVVKETGADTKTALGGLLSRM</sequence>
<comment type="similarity">
    <text evidence="1">Belongs to the isochorismatase family.</text>
</comment>
<reference evidence="3 4" key="1">
    <citation type="submission" date="2023-01" db="EMBL/GenBank/DDBJ databases">
        <title>Analysis of 21 Apiospora genomes using comparative genomics revels a genus with tremendous synthesis potential of carbohydrate active enzymes and secondary metabolites.</title>
        <authorList>
            <person name="Sorensen T."/>
        </authorList>
    </citation>
    <scope>NUCLEOTIDE SEQUENCE [LARGE SCALE GENOMIC DNA]</scope>
    <source>
        <strain evidence="3 4">CBS 20057</strain>
    </source>
</reference>
<evidence type="ECO:0000256" key="1">
    <source>
        <dbReference type="ARBA" id="ARBA00006336"/>
    </source>
</evidence>
<evidence type="ECO:0000313" key="3">
    <source>
        <dbReference type="EMBL" id="KAK8036049.1"/>
    </source>
</evidence>
<keyword evidence="4" id="KW-1185">Reference proteome</keyword>
<gene>
    <name evidence="3" type="ORF">PG991_002122</name>
</gene>
<evidence type="ECO:0000259" key="2">
    <source>
        <dbReference type="Pfam" id="PF00857"/>
    </source>
</evidence>
<dbReference type="InterPro" id="IPR000868">
    <property type="entry name" value="Isochorismatase-like_dom"/>
</dbReference>